<feature type="region of interest" description="Disordered" evidence="1">
    <location>
        <begin position="36"/>
        <end position="72"/>
    </location>
</feature>
<comment type="caution">
    <text evidence="3">The sequence shown here is derived from an EMBL/GenBank/DDBJ whole genome shotgun (WGS) entry which is preliminary data.</text>
</comment>
<dbReference type="EMBL" id="JACXXP010000025">
    <property type="protein sequence ID" value="MBD3906149.1"/>
    <property type="molecule type" value="Genomic_DNA"/>
</dbReference>
<evidence type="ECO:0000313" key="4">
    <source>
        <dbReference type="Proteomes" id="UP000603715"/>
    </source>
</evidence>
<accession>A0A9Q3UU04</accession>
<feature type="compositionally biased region" description="Basic and acidic residues" evidence="1">
    <location>
        <begin position="50"/>
        <end position="64"/>
    </location>
</feature>
<proteinExistence type="predicted"/>
<keyword evidence="4" id="KW-1185">Reference proteome</keyword>
<evidence type="ECO:0000313" key="5">
    <source>
        <dbReference type="Proteomes" id="UP001107960"/>
    </source>
</evidence>
<reference evidence="3" key="1">
    <citation type="submission" date="2021-11" db="EMBL/GenBank/DDBJ databases">
        <title>Description of novel Chryseobacterium species.</title>
        <authorList>
            <person name="Saticioglu I.B."/>
            <person name="Ay H."/>
            <person name="Altun S."/>
            <person name="Duman M."/>
        </authorList>
    </citation>
    <scope>NUCLEOTIDE SEQUENCE</scope>
    <source>
        <strain evidence="3">C-39</strain>
    </source>
</reference>
<dbReference type="Proteomes" id="UP000603715">
    <property type="component" value="Unassembled WGS sequence"/>
</dbReference>
<gene>
    <name evidence="2" type="ORF">IEW27_16305</name>
    <name evidence="3" type="ORF">LNP80_05450</name>
</gene>
<dbReference type="EMBL" id="JAJJML010000001">
    <property type="protein sequence ID" value="MCC9033705.1"/>
    <property type="molecule type" value="Genomic_DNA"/>
</dbReference>
<reference evidence="2" key="3">
    <citation type="submission" date="2024-05" db="EMBL/GenBank/DDBJ databases">
        <title>Description of novel Chryseobacterium sp. strain C-2.</title>
        <authorList>
            <person name="Saticioglu I.B."/>
        </authorList>
    </citation>
    <scope>NUCLEOTIDE SEQUENCE</scope>
    <source>
        <strain evidence="2">C-2</strain>
    </source>
</reference>
<evidence type="ECO:0000313" key="3">
    <source>
        <dbReference type="EMBL" id="MCC9033705.1"/>
    </source>
</evidence>
<organism evidence="3 5">
    <name type="scientific">Chryseobacterium muglaense</name>
    <dbReference type="NCBI Taxonomy" id="2893752"/>
    <lineage>
        <taxon>Bacteria</taxon>
        <taxon>Pseudomonadati</taxon>
        <taxon>Bacteroidota</taxon>
        <taxon>Flavobacteriia</taxon>
        <taxon>Flavobacteriales</taxon>
        <taxon>Weeksellaceae</taxon>
        <taxon>Chryseobacterium group</taxon>
        <taxon>Chryseobacterium</taxon>
    </lineage>
</organism>
<dbReference type="Proteomes" id="UP001107960">
    <property type="component" value="Unassembled WGS sequence"/>
</dbReference>
<dbReference type="AlphaFoldDB" id="A0A9Q3UU04"/>
<name>A0A9Q3UU04_9FLAO</name>
<evidence type="ECO:0000313" key="2">
    <source>
        <dbReference type="EMBL" id="MBD3906149.1"/>
    </source>
</evidence>
<dbReference type="RefSeq" id="WP_191180571.1">
    <property type="nucleotide sequence ID" value="NZ_JACXXP010000025.1"/>
</dbReference>
<sequence>MFNNRIGLISKNDGQLYTLNFEPNQKNTDFIKAKAEMEREQQNPKPPNPKKIEAAKAAEQDKRNSATLYSLY</sequence>
<reference evidence="4" key="2">
    <citation type="submission" date="2023-07" db="EMBL/GenBank/DDBJ databases">
        <title>Description of novel Chryseobacterium sp. strain C-2.</title>
        <authorList>
            <person name="Saticioglu I.B."/>
        </authorList>
    </citation>
    <scope>NUCLEOTIDE SEQUENCE [LARGE SCALE GENOMIC DNA]</scope>
    <source>
        <strain evidence="4">C-2</strain>
    </source>
</reference>
<protein>
    <submittedName>
        <fullName evidence="3">Uncharacterized protein</fullName>
    </submittedName>
</protein>
<evidence type="ECO:0000256" key="1">
    <source>
        <dbReference type="SAM" id="MobiDB-lite"/>
    </source>
</evidence>